<name>A0A8B8UNG9_SACPA</name>
<reference evidence="1" key="1">
    <citation type="journal article" date="2017" name="Nat. Genet.">
        <title>Contrasting evolutionary genome dynamics between domesticated and wild yeasts.</title>
        <authorList>
            <person name="Yue J.X."/>
            <person name="Li J."/>
            <person name="Aigrain L."/>
            <person name="Hallin J."/>
            <person name="Persson K."/>
            <person name="Oliver K."/>
            <person name="Bergstrom A."/>
            <person name="Coupland P."/>
            <person name="Warringer J."/>
            <person name="Lagomarsino M.C."/>
            <person name="Fischer G."/>
            <person name="Durbin R."/>
            <person name="Liti G."/>
        </authorList>
    </citation>
    <scope>NUCLEOTIDE SEQUENCE</scope>
    <source>
        <strain evidence="1">CBS432</strain>
    </source>
</reference>
<sequence length="365" mass="43021">MAQNFGKIPSHKSYVLSLYRTVLRNIPKYCHSYAFQYELKKNLAKQLIKHKHDKSSWSVYILLNEFSLLNDYLLEGKLCEIKNLMKPLKRTAKQLKTTKILNSLNTLGDDNAQSPEEVRKHHVLSTYIKRRQNLGLLPAYIPKKYKHSLLLPLALNDHACLNLFHVQQKLENGPPSARLSYTKEGRNQIWFVRSPINKGRQQSKKLGTLIRQERKDSQKNIDNLNICEINATWALHEAIWEEYLASKKIIKLNLPKYLDYTANISKSTKYNPANHNQKIKEWVDPVREIMFKLQSKSFQKVEYFDKYKEKLLRKDGQLAHFDKMSKEMYAKRLKLFKKMTEEALPYVTLFIEKRDLQSVLAKYGF</sequence>
<dbReference type="OrthoDB" id="4065996at2759"/>
<dbReference type="AlphaFoldDB" id="A0A8B8UNG9"/>
<accession>A0A8B8UNG9</accession>
<reference evidence="1" key="2">
    <citation type="submission" date="2020-01" db="EMBL/GenBank/DDBJ databases">
        <title>Population-level Yeast Reference Genomes.</title>
        <authorList>
            <person name="Yue J.-X."/>
        </authorList>
    </citation>
    <scope>NUCLEOTIDE SEQUENCE</scope>
    <source>
        <strain evidence="1">CBS432</strain>
    </source>
</reference>
<evidence type="ECO:0000313" key="1">
    <source>
        <dbReference type="RefSeq" id="XP_033765314.1"/>
    </source>
</evidence>
<proteinExistence type="predicted"/>
<dbReference type="VEuPathDB" id="FungiDB:SPAR_D02810"/>
<reference evidence="1" key="3">
    <citation type="submission" date="2025-07" db="EMBL/GenBank/DDBJ databases">
        <authorList>
            <consortium name="NCBI Genome Project"/>
        </authorList>
    </citation>
    <scope>NUCLEOTIDE SEQUENCE</scope>
    <source>
        <strain evidence="1">CBS432</strain>
    </source>
</reference>
<protein>
    <submittedName>
        <fullName evidence="1">Rrg1p</fullName>
    </submittedName>
</protein>
<gene>
    <name evidence="1" type="primary">RRG1</name>
    <name evidence="1" type="ORF">SPAR_D02810</name>
</gene>
<organism evidence="1">
    <name type="scientific">Saccharomyces paradoxus</name>
    <name type="common">Yeast</name>
    <name type="synonym">Saccharomyces douglasii</name>
    <dbReference type="NCBI Taxonomy" id="27291"/>
    <lineage>
        <taxon>Eukaryota</taxon>
        <taxon>Fungi</taxon>
        <taxon>Dikarya</taxon>
        <taxon>Ascomycota</taxon>
        <taxon>Saccharomycotina</taxon>
        <taxon>Saccharomycetes</taxon>
        <taxon>Saccharomycetales</taxon>
        <taxon>Saccharomycetaceae</taxon>
        <taxon>Saccharomyces</taxon>
    </lineage>
</organism>
<dbReference type="GeneID" id="54629528"/>
<dbReference type="RefSeq" id="XP_033765314.1">
    <property type="nucleotide sequence ID" value="XM_033909423.1"/>
</dbReference>
<reference evidence="1" key="4">
    <citation type="submission" date="2025-08" db="UniProtKB">
        <authorList>
            <consortium name="RefSeq"/>
        </authorList>
    </citation>
    <scope>IDENTIFICATION</scope>
    <source>
        <strain evidence="1">CBS432</strain>
    </source>
</reference>
<dbReference type="KEGG" id="spao:SPAR_D02810"/>